<organism evidence="2 3">
    <name type="scientific">Niabella ginsenosidivorans</name>
    <dbReference type="NCBI Taxonomy" id="1176587"/>
    <lineage>
        <taxon>Bacteria</taxon>
        <taxon>Pseudomonadati</taxon>
        <taxon>Bacteroidota</taxon>
        <taxon>Chitinophagia</taxon>
        <taxon>Chitinophagales</taxon>
        <taxon>Chitinophagaceae</taxon>
        <taxon>Niabella</taxon>
    </lineage>
</organism>
<dbReference type="Pfam" id="PF00535">
    <property type="entry name" value="Glycos_transf_2"/>
    <property type="match status" value="1"/>
</dbReference>
<dbReference type="PANTHER" id="PTHR22916">
    <property type="entry name" value="GLYCOSYLTRANSFERASE"/>
    <property type="match status" value="1"/>
</dbReference>
<evidence type="ECO:0000313" key="3">
    <source>
        <dbReference type="Proteomes" id="UP000077667"/>
    </source>
</evidence>
<reference evidence="2 3" key="1">
    <citation type="submission" date="2016-05" db="EMBL/GenBank/DDBJ databases">
        <title>Niabella ginsenosidivorans BS26 whole genome sequencing.</title>
        <authorList>
            <person name="Im W.T."/>
            <person name="Siddiqi M.Z."/>
        </authorList>
    </citation>
    <scope>NUCLEOTIDE SEQUENCE [LARGE SCALE GENOMIC DNA]</scope>
    <source>
        <strain evidence="2 3">BS26</strain>
    </source>
</reference>
<dbReference type="RefSeq" id="WP_067758207.1">
    <property type="nucleotide sequence ID" value="NZ_CP015772.1"/>
</dbReference>
<dbReference type="OrthoDB" id="786280at2"/>
<dbReference type="GO" id="GO:0016758">
    <property type="term" value="F:hexosyltransferase activity"/>
    <property type="evidence" value="ECO:0007669"/>
    <property type="project" value="UniProtKB-ARBA"/>
</dbReference>
<dbReference type="AlphaFoldDB" id="A0A1A9I4P0"/>
<accession>A0A1A9I4P0</accession>
<protein>
    <recommendedName>
        <fullName evidence="1">Glycosyltransferase 2-like domain-containing protein</fullName>
    </recommendedName>
</protein>
<dbReference type="SUPFAM" id="SSF53448">
    <property type="entry name" value="Nucleotide-diphospho-sugar transferases"/>
    <property type="match status" value="1"/>
</dbReference>
<dbReference type="InterPro" id="IPR001173">
    <property type="entry name" value="Glyco_trans_2-like"/>
</dbReference>
<evidence type="ECO:0000313" key="2">
    <source>
        <dbReference type="EMBL" id="ANH82285.1"/>
    </source>
</evidence>
<dbReference type="Proteomes" id="UP000077667">
    <property type="component" value="Chromosome"/>
</dbReference>
<dbReference type="CDD" id="cd00761">
    <property type="entry name" value="Glyco_tranf_GTA_type"/>
    <property type="match status" value="1"/>
</dbReference>
<proteinExistence type="predicted"/>
<dbReference type="Gene3D" id="3.90.550.10">
    <property type="entry name" value="Spore Coat Polysaccharide Biosynthesis Protein SpsA, Chain A"/>
    <property type="match status" value="1"/>
</dbReference>
<dbReference type="STRING" id="1176587.A8C56_16150"/>
<evidence type="ECO:0000259" key="1">
    <source>
        <dbReference type="Pfam" id="PF00535"/>
    </source>
</evidence>
<dbReference type="KEGG" id="nia:A8C56_16150"/>
<dbReference type="InterPro" id="IPR029044">
    <property type="entry name" value="Nucleotide-diphossugar_trans"/>
</dbReference>
<gene>
    <name evidence="2" type="ORF">A8C56_16150</name>
</gene>
<sequence length="322" mass="36952">MTRPGISVILCTHNGALRLPATLGYLARQKVDQRFEWEIVFIDNNSQDHSSEIAEEIWLKYNAPAPLHIYKESAPGKYYALQTAIAKANYNYFIVCDDDNGFHADYLSRAFDLLNEHPEVGAAGGRSLLKLPDGKHAPEWLPEDYEPYALGKQARYTGYVPLKKGRLWGAGMISRTDLYKELYAAFPSLLIGVPGEKALNSEDTEYCARLILKGYQLYYDESLILDHMLDDAKLTTKHRDAMNHIYNGSGGVIDRYRTVIKVQTQKAGWLYKAQVFFINPFRMWWTRNTRSKSRYRNALQCLFPQLYGSDRIIEKIRAFADV</sequence>
<name>A0A1A9I4P0_9BACT</name>
<feature type="domain" description="Glycosyltransferase 2-like" evidence="1">
    <location>
        <begin position="7"/>
        <end position="127"/>
    </location>
</feature>
<dbReference type="EMBL" id="CP015772">
    <property type="protein sequence ID" value="ANH82285.1"/>
    <property type="molecule type" value="Genomic_DNA"/>
</dbReference>
<keyword evidence="3" id="KW-1185">Reference proteome</keyword>